<gene>
    <name evidence="2" type="ORF">ACAOBT_LOCUS12333</name>
</gene>
<dbReference type="AlphaFoldDB" id="A0A9P0KP53"/>
<comment type="caution">
    <text evidence="2">The sequence shown here is derived from an EMBL/GenBank/DDBJ whole genome shotgun (WGS) entry which is preliminary data.</text>
</comment>
<feature type="coiled-coil region" evidence="1">
    <location>
        <begin position="2"/>
        <end position="29"/>
    </location>
</feature>
<sequence length="226" mass="25563">MVRLVDLKIADLERELEERECDMAGKKAEVQERLRKSSIEEDEDSDNFIFTGAVDIGLMLQNLSTKLEKREVLLAEDLRKLAIPMLASGLDNLAGKSSEACLRKYAKKDNESFSQSSERVFQHWQKVCIAFCHAQPSIYKDALLPSLSDSGRILSSLFHDSTMARRMFTYPYMNQSIRELLENPSSTNLSFGLDLSDVVKAAKSIRSTSKDTQPSLHPQIRDLLCL</sequence>
<accession>A0A9P0KP53</accession>
<organism evidence="2 3">
    <name type="scientific">Acanthoscelides obtectus</name>
    <name type="common">Bean weevil</name>
    <name type="synonym">Bruchus obtectus</name>
    <dbReference type="NCBI Taxonomy" id="200917"/>
    <lineage>
        <taxon>Eukaryota</taxon>
        <taxon>Metazoa</taxon>
        <taxon>Ecdysozoa</taxon>
        <taxon>Arthropoda</taxon>
        <taxon>Hexapoda</taxon>
        <taxon>Insecta</taxon>
        <taxon>Pterygota</taxon>
        <taxon>Neoptera</taxon>
        <taxon>Endopterygota</taxon>
        <taxon>Coleoptera</taxon>
        <taxon>Polyphaga</taxon>
        <taxon>Cucujiformia</taxon>
        <taxon>Chrysomeloidea</taxon>
        <taxon>Chrysomelidae</taxon>
        <taxon>Bruchinae</taxon>
        <taxon>Bruchini</taxon>
        <taxon>Acanthoscelides</taxon>
    </lineage>
</organism>
<proteinExistence type="predicted"/>
<dbReference type="EMBL" id="CAKOFQ010006851">
    <property type="protein sequence ID" value="CAH1976808.1"/>
    <property type="molecule type" value="Genomic_DNA"/>
</dbReference>
<evidence type="ECO:0000313" key="2">
    <source>
        <dbReference type="EMBL" id="CAH1976808.1"/>
    </source>
</evidence>
<evidence type="ECO:0000256" key="1">
    <source>
        <dbReference type="SAM" id="Coils"/>
    </source>
</evidence>
<dbReference type="OrthoDB" id="6783633at2759"/>
<keyword evidence="1" id="KW-0175">Coiled coil</keyword>
<reference evidence="2" key="1">
    <citation type="submission" date="2022-03" db="EMBL/GenBank/DDBJ databases">
        <authorList>
            <person name="Sayadi A."/>
        </authorList>
    </citation>
    <scope>NUCLEOTIDE SEQUENCE</scope>
</reference>
<name>A0A9P0KP53_ACAOB</name>
<keyword evidence="3" id="KW-1185">Reference proteome</keyword>
<dbReference type="Proteomes" id="UP001152888">
    <property type="component" value="Unassembled WGS sequence"/>
</dbReference>
<protein>
    <recommendedName>
        <fullName evidence="4">SAP domain-containing protein</fullName>
    </recommendedName>
</protein>
<evidence type="ECO:0008006" key="4">
    <source>
        <dbReference type="Google" id="ProtNLM"/>
    </source>
</evidence>
<evidence type="ECO:0000313" key="3">
    <source>
        <dbReference type="Proteomes" id="UP001152888"/>
    </source>
</evidence>